<dbReference type="RefSeq" id="WP_290264046.1">
    <property type="nucleotide sequence ID" value="NZ_JAUFQG010000006.1"/>
</dbReference>
<dbReference type="Gene3D" id="1.10.10.10">
    <property type="entry name" value="Winged helix-like DNA-binding domain superfamily/Winged helix DNA-binding domain"/>
    <property type="match status" value="1"/>
</dbReference>
<organism evidence="2 3">
    <name type="scientific">Simiduia curdlanivorans</name>
    <dbReference type="NCBI Taxonomy" id="1492769"/>
    <lineage>
        <taxon>Bacteria</taxon>
        <taxon>Pseudomonadati</taxon>
        <taxon>Pseudomonadota</taxon>
        <taxon>Gammaproteobacteria</taxon>
        <taxon>Cellvibrionales</taxon>
        <taxon>Cellvibrionaceae</taxon>
        <taxon>Simiduia</taxon>
    </lineage>
</organism>
<keyword evidence="3" id="KW-1185">Reference proteome</keyword>
<dbReference type="InterPro" id="IPR000944">
    <property type="entry name" value="Tscrpt_reg_Rrf2"/>
</dbReference>
<evidence type="ECO:0000313" key="2">
    <source>
        <dbReference type="EMBL" id="MFC4361914.1"/>
    </source>
</evidence>
<dbReference type="PANTHER" id="PTHR33221">
    <property type="entry name" value="WINGED HELIX-TURN-HELIX TRANSCRIPTIONAL REGULATOR, RRF2 FAMILY"/>
    <property type="match status" value="1"/>
</dbReference>
<dbReference type="Pfam" id="PF02082">
    <property type="entry name" value="Rrf2"/>
    <property type="match status" value="1"/>
</dbReference>
<dbReference type="Proteomes" id="UP001595840">
    <property type="component" value="Unassembled WGS sequence"/>
</dbReference>
<evidence type="ECO:0000313" key="3">
    <source>
        <dbReference type="Proteomes" id="UP001595840"/>
    </source>
</evidence>
<evidence type="ECO:0000256" key="1">
    <source>
        <dbReference type="ARBA" id="ARBA00023125"/>
    </source>
</evidence>
<comment type="caution">
    <text evidence="2">The sequence shown here is derived from an EMBL/GenBank/DDBJ whole genome shotgun (WGS) entry which is preliminary data.</text>
</comment>
<dbReference type="EMBL" id="JBHSCX010000004">
    <property type="protein sequence ID" value="MFC4361914.1"/>
    <property type="molecule type" value="Genomic_DNA"/>
</dbReference>
<proteinExistence type="predicted"/>
<name>A0ABV8V4G4_9GAMM</name>
<dbReference type="InterPro" id="IPR036390">
    <property type="entry name" value="WH_DNA-bd_sf"/>
</dbReference>
<gene>
    <name evidence="2" type="ORF">ACFOX3_06340</name>
</gene>
<keyword evidence="1" id="KW-0238">DNA-binding</keyword>
<dbReference type="PANTHER" id="PTHR33221:SF4">
    <property type="entry name" value="HTH-TYPE TRANSCRIPTIONAL REPRESSOR NSRR"/>
    <property type="match status" value="1"/>
</dbReference>
<dbReference type="NCBIfam" id="TIGR00738">
    <property type="entry name" value="rrf2_super"/>
    <property type="match status" value="1"/>
</dbReference>
<accession>A0ABV8V4G4</accession>
<reference evidence="3" key="1">
    <citation type="journal article" date="2019" name="Int. J. Syst. Evol. Microbiol.">
        <title>The Global Catalogue of Microorganisms (GCM) 10K type strain sequencing project: providing services to taxonomists for standard genome sequencing and annotation.</title>
        <authorList>
            <consortium name="The Broad Institute Genomics Platform"/>
            <consortium name="The Broad Institute Genome Sequencing Center for Infectious Disease"/>
            <person name="Wu L."/>
            <person name="Ma J."/>
        </authorList>
    </citation>
    <scope>NUCLEOTIDE SEQUENCE [LARGE SCALE GENOMIC DNA]</scope>
    <source>
        <strain evidence="3">CECT 8570</strain>
    </source>
</reference>
<protein>
    <submittedName>
        <fullName evidence="2">RrF2 family transcriptional regulator</fullName>
    </submittedName>
</protein>
<dbReference type="SUPFAM" id="SSF46785">
    <property type="entry name" value="Winged helix' DNA-binding domain"/>
    <property type="match status" value="1"/>
</dbReference>
<dbReference type="InterPro" id="IPR036388">
    <property type="entry name" value="WH-like_DNA-bd_sf"/>
</dbReference>
<dbReference type="PROSITE" id="PS51197">
    <property type="entry name" value="HTH_RRF2_2"/>
    <property type="match status" value="1"/>
</dbReference>
<sequence length="148" mass="16325">MPMHVTRFTDYALRVLMYLAARENRMCTIGEIAGAYGISKNHLMKVVQELSAQNLVEATRGKNGGLMLGKPSSEISVGALVRSMEQGIALVECFGDSNACVITPACQLKHAFNEALEAFFQSLDRYTLTDLVPNKRYTELQQLLAIPV</sequence>